<evidence type="ECO:0000313" key="2">
    <source>
        <dbReference type="EMBL" id="SUN69019.1"/>
    </source>
</evidence>
<dbReference type="AlphaFoldDB" id="A0A380KRP8"/>
<dbReference type="Proteomes" id="UP000255352">
    <property type="component" value="Unassembled WGS sequence"/>
</dbReference>
<reference evidence="2 3" key="1">
    <citation type="submission" date="2018-06" db="EMBL/GenBank/DDBJ databases">
        <authorList>
            <consortium name="Pathogen Informatics"/>
            <person name="Doyle S."/>
        </authorList>
    </citation>
    <scope>NUCLEOTIDE SEQUENCE [LARGE SCALE GENOMIC DNA]</scope>
    <source>
        <strain evidence="2 3">NCTC13760</strain>
    </source>
</reference>
<protein>
    <submittedName>
        <fullName evidence="2">DNA repair ATPase</fullName>
    </submittedName>
</protein>
<feature type="coiled-coil region" evidence="1">
    <location>
        <begin position="87"/>
        <end position="121"/>
    </location>
</feature>
<gene>
    <name evidence="2" type="ORF">NCTC13760_01721</name>
</gene>
<proteinExistence type="predicted"/>
<keyword evidence="1" id="KW-0175">Coiled coil</keyword>
<organism evidence="2 3">
    <name type="scientific">Streptococcus infantarius</name>
    <dbReference type="NCBI Taxonomy" id="102684"/>
    <lineage>
        <taxon>Bacteria</taxon>
        <taxon>Bacillati</taxon>
        <taxon>Bacillota</taxon>
        <taxon>Bacilli</taxon>
        <taxon>Lactobacillales</taxon>
        <taxon>Streptococcaceae</taxon>
        <taxon>Streptococcus</taxon>
    </lineage>
</organism>
<accession>A0A380KRP8</accession>
<sequence>MLDNIRKNFFEAEIKILGFFFMALKLKNCHYRKINEKTLENLQKIVERKKDYNKVNRKRFIISRNEAIYVGKEKFRRLKRIELYEIMLAQSKEIDRLRDELAKANEKLENQEIKLANASSIAEASLSLTNVFEESQKAADLYLKNVKQMNGEAEYEKG</sequence>
<evidence type="ECO:0000313" key="3">
    <source>
        <dbReference type="Proteomes" id="UP000255352"/>
    </source>
</evidence>
<evidence type="ECO:0000256" key="1">
    <source>
        <dbReference type="SAM" id="Coils"/>
    </source>
</evidence>
<name>A0A380KRP8_9STRE</name>
<dbReference type="EMBL" id="UHFP01000001">
    <property type="protein sequence ID" value="SUN69019.1"/>
    <property type="molecule type" value="Genomic_DNA"/>
</dbReference>